<reference evidence="7 8" key="1">
    <citation type="journal article" date="2016" name="Nat. Commun.">
        <title>Thousands of microbial genomes shed light on interconnected biogeochemical processes in an aquifer system.</title>
        <authorList>
            <person name="Anantharaman K."/>
            <person name="Brown C.T."/>
            <person name="Hug L.A."/>
            <person name="Sharon I."/>
            <person name="Castelle C.J."/>
            <person name="Probst A.J."/>
            <person name="Thomas B.C."/>
            <person name="Singh A."/>
            <person name="Wilkins M.J."/>
            <person name="Karaoz U."/>
            <person name="Brodie E.L."/>
            <person name="Williams K.H."/>
            <person name="Hubbard S.S."/>
            <person name="Banfield J.F."/>
        </authorList>
    </citation>
    <scope>NUCLEOTIDE SEQUENCE [LARGE SCALE GENOMIC DNA]</scope>
</reference>
<dbReference type="Gene3D" id="3.30.70.100">
    <property type="match status" value="1"/>
</dbReference>
<dbReference type="InterPro" id="IPR036046">
    <property type="entry name" value="Acylphosphatase-like_dom_sf"/>
</dbReference>
<dbReference type="AlphaFoldDB" id="A0A1F6EH30"/>
<evidence type="ECO:0000313" key="7">
    <source>
        <dbReference type="EMBL" id="OGG72951.1"/>
    </source>
</evidence>
<dbReference type="Proteomes" id="UP000177306">
    <property type="component" value="Unassembled WGS sequence"/>
</dbReference>
<accession>A0A1F6EH30</accession>
<dbReference type="PANTHER" id="PTHR47268:SF4">
    <property type="entry name" value="ACYLPHOSPHATASE"/>
    <property type="match status" value="1"/>
</dbReference>
<dbReference type="PRINTS" id="PR00112">
    <property type="entry name" value="ACYLPHPHTASE"/>
</dbReference>
<comment type="similarity">
    <text evidence="1 5">Belongs to the acylphosphatase family.</text>
</comment>
<protein>
    <recommendedName>
        <fullName evidence="2 4">acylphosphatase</fullName>
        <ecNumber evidence="2 4">3.6.1.7</ecNumber>
    </recommendedName>
</protein>
<comment type="catalytic activity">
    <reaction evidence="3 4">
        <text>an acyl phosphate + H2O = a carboxylate + phosphate + H(+)</text>
        <dbReference type="Rhea" id="RHEA:14965"/>
        <dbReference type="ChEBI" id="CHEBI:15377"/>
        <dbReference type="ChEBI" id="CHEBI:15378"/>
        <dbReference type="ChEBI" id="CHEBI:29067"/>
        <dbReference type="ChEBI" id="CHEBI:43474"/>
        <dbReference type="ChEBI" id="CHEBI:59918"/>
        <dbReference type="EC" id="3.6.1.7"/>
    </reaction>
</comment>
<feature type="active site" evidence="4">
    <location>
        <position position="18"/>
    </location>
</feature>
<evidence type="ECO:0000256" key="1">
    <source>
        <dbReference type="ARBA" id="ARBA00005614"/>
    </source>
</evidence>
<dbReference type="SUPFAM" id="SSF54975">
    <property type="entry name" value="Acylphosphatase/BLUF domain-like"/>
    <property type="match status" value="1"/>
</dbReference>
<dbReference type="Pfam" id="PF00708">
    <property type="entry name" value="Acylphosphatase"/>
    <property type="match status" value="1"/>
</dbReference>
<dbReference type="InterPro" id="IPR017968">
    <property type="entry name" value="Acylphosphatase_CS"/>
</dbReference>
<feature type="domain" description="Acylphosphatase-like" evidence="6">
    <location>
        <begin position="3"/>
        <end position="89"/>
    </location>
</feature>
<evidence type="ECO:0000256" key="5">
    <source>
        <dbReference type="RuleBase" id="RU004168"/>
    </source>
</evidence>
<dbReference type="EC" id="3.6.1.7" evidence="2 4"/>
<evidence type="ECO:0000256" key="2">
    <source>
        <dbReference type="ARBA" id="ARBA00012150"/>
    </source>
</evidence>
<feature type="active site" evidence="4">
    <location>
        <position position="36"/>
    </location>
</feature>
<proteinExistence type="inferred from homology"/>
<evidence type="ECO:0000256" key="4">
    <source>
        <dbReference type="PROSITE-ProRule" id="PRU00520"/>
    </source>
</evidence>
<dbReference type="PROSITE" id="PS00150">
    <property type="entry name" value="ACYLPHOSPHATASE_1"/>
    <property type="match status" value="1"/>
</dbReference>
<comment type="caution">
    <text evidence="7">The sequence shown here is derived from an EMBL/GenBank/DDBJ whole genome shotgun (WGS) entry which is preliminary data.</text>
</comment>
<dbReference type="EMBL" id="MFLY01000021">
    <property type="protein sequence ID" value="OGG72951.1"/>
    <property type="molecule type" value="Genomic_DNA"/>
</dbReference>
<dbReference type="PANTHER" id="PTHR47268">
    <property type="entry name" value="ACYLPHOSPHATASE"/>
    <property type="match status" value="1"/>
</dbReference>
<evidence type="ECO:0000259" key="6">
    <source>
        <dbReference type="PROSITE" id="PS51160"/>
    </source>
</evidence>
<organism evidence="7 8">
    <name type="scientific">Candidatus Kaiserbacteria bacterium RIFCSPLOWO2_01_FULL_53_17</name>
    <dbReference type="NCBI Taxonomy" id="1798511"/>
    <lineage>
        <taxon>Bacteria</taxon>
        <taxon>Candidatus Kaiseribacteriota</taxon>
    </lineage>
</organism>
<evidence type="ECO:0000256" key="3">
    <source>
        <dbReference type="ARBA" id="ARBA00047645"/>
    </source>
</evidence>
<gene>
    <name evidence="7" type="ORF">A3A38_04405</name>
</gene>
<dbReference type="InterPro" id="IPR020456">
    <property type="entry name" value="Acylphosphatase"/>
</dbReference>
<dbReference type="InterPro" id="IPR001792">
    <property type="entry name" value="Acylphosphatase-like_dom"/>
</dbReference>
<dbReference type="PROSITE" id="PS51160">
    <property type="entry name" value="ACYLPHOSPHATASE_3"/>
    <property type="match status" value="1"/>
</dbReference>
<name>A0A1F6EH30_9BACT</name>
<sequence>MRRFEAQVFGDVQGVSFRAFVAREARARGITGTTSNTADGSVKVVAEGETHELEAFLLQLRAGPRFARVEKVEAVWSDATGAFTDFGIM</sequence>
<dbReference type="GO" id="GO:0003998">
    <property type="term" value="F:acylphosphatase activity"/>
    <property type="evidence" value="ECO:0007669"/>
    <property type="project" value="UniProtKB-EC"/>
</dbReference>
<evidence type="ECO:0000313" key="8">
    <source>
        <dbReference type="Proteomes" id="UP000177306"/>
    </source>
</evidence>
<keyword evidence="4" id="KW-0378">Hydrolase</keyword>